<comment type="caution">
    <text evidence="1">The sequence shown here is derived from an EMBL/GenBank/DDBJ whole genome shotgun (WGS) entry which is preliminary data.</text>
</comment>
<dbReference type="Proteomes" id="UP001162992">
    <property type="component" value="Chromosome 9"/>
</dbReference>
<name>A0ACC2CRE6_DIPCM</name>
<reference evidence="2" key="1">
    <citation type="journal article" date="2024" name="Proc. Natl. Acad. Sci. U.S.A.">
        <title>Extraordinary preservation of gene collinearity over three hundred million years revealed in homosporous lycophytes.</title>
        <authorList>
            <person name="Li C."/>
            <person name="Wickell D."/>
            <person name="Kuo L.Y."/>
            <person name="Chen X."/>
            <person name="Nie B."/>
            <person name="Liao X."/>
            <person name="Peng D."/>
            <person name="Ji J."/>
            <person name="Jenkins J."/>
            <person name="Williams M."/>
            <person name="Shu S."/>
            <person name="Plott C."/>
            <person name="Barry K."/>
            <person name="Rajasekar S."/>
            <person name="Grimwood J."/>
            <person name="Han X."/>
            <person name="Sun S."/>
            <person name="Hou Z."/>
            <person name="He W."/>
            <person name="Dai G."/>
            <person name="Sun C."/>
            <person name="Schmutz J."/>
            <person name="Leebens-Mack J.H."/>
            <person name="Li F.W."/>
            <person name="Wang L."/>
        </authorList>
    </citation>
    <scope>NUCLEOTIDE SEQUENCE [LARGE SCALE GENOMIC DNA]</scope>
    <source>
        <strain evidence="2">cv. PW_Plant_1</strain>
    </source>
</reference>
<gene>
    <name evidence="1" type="ORF">O6H91_09G080800</name>
</gene>
<keyword evidence="2" id="KW-1185">Reference proteome</keyword>
<proteinExistence type="predicted"/>
<dbReference type="EMBL" id="CM055100">
    <property type="protein sequence ID" value="KAJ7544493.1"/>
    <property type="molecule type" value="Genomic_DNA"/>
</dbReference>
<accession>A0ACC2CRE6</accession>
<protein>
    <submittedName>
        <fullName evidence="1">Uncharacterized protein</fullName>
    </submittedName>
</protein>
<organism evidence="1 2">
    <name type="scientific">Diphasiastrum complanatum</name>
    <name type="common">Issler's clubmoss</name>
    <name type="synonym">Lycopodium complanatum</name>
    <dbReference type="NCBI Taxonomy" id="34168"/>
    <lineage>
        <taxon>Eukaryota</taxon>
        <taxon>Viridiplantae</taxon>
        <taxon>Streptophyta</taxon>
        <taxon>Embryophyta</taxon>
        <taxon>Tracheophyta</taxon>
        <taxon>Lycopodiopsida</taxon>
        <taxon>Lycopodiales</taxon>
        <taxon>Lycopodiaceae</taxon>
        <taxon>Lycopodioideae</taxon>
        <taxon>Diphasiastrum</taxon>
    </lineage>
</organism>
<evidence type="ECO:0000313" key="2">
    <source>
        <dbReference type="Proteomes" id="UP001162992"/>
    </source>
</evidence>
<evidence type="ECO:0000313" key="1">
    <source>
        <dbReference type="EMBL" id="KAJ7544493.1"/>
    </source>
</evidence>
<sequence length="979" mass="107073">MATALHQTLRNICLKSEWCYAVFWRLKRRSRMVLTWEDGYYDYEKPISASNLASLPLIAGNQISTENDGTNEHHIHGHDGAGVEDQIGLAVAKMSYHDYSLGEGIIGRVAFTGKHQWVIGSREKVHAPKENIYPAGWTSQFTAGIKTIAVVAVPQGVVQLGSTYTIMEDMNLVDHIRMLFGALQNGSTMFISDSPKAQNRMPHNSYIPVPLPMAVSTVSDASSNLLSSQSGQHGLVHVPKAEFSSFWNTSFSMDGNGNSATHYIHKPQFQISEKASKLQSEAVLCHSQAQQRIQPFTSSSLDMANIPSLKSELSGSLSSNSKFSVSLSGHWGVNDFASNVQCMPVDPDNKKNLLCSSLFENLTVLPIMPSSSAITTCIKEPSKNSIHAAEMLAANSPQNSKTLTSSKHPIQQEHLKSDVRLPLTDNAYSNQTAIAPSLLLQFQPSTGSKVDSFGVLATVPTGERQGWEKDNADKNTLSSLFEKDTESTVPLRVDVKDSELNFGGANDMFGTSWLGLDALDDVDVFVASFAKDGSKLLESPPLTHSQHDICDELSEALAPMYRKTFSEDTVEESDKSKFLRSLEFLASLQSCAENGLSHAPLPGSNLLRQTSMSETKAEPLLEAVVAGLAHERKSFSLNSNTSSLYQTPASKPHSGPNLQTGSLKSFSSSEMGLSLGGQEESKAAGMLIPFKSFTSGENILGGRACESHTATSSKLHSMQEFTETSTSGHVEEGKSKKSQESVITESLSGKKGEESTKSSKKRVRPGEVSRPRPKDRQQIQDRVRELREIVPNTSKCSIDTLLERTIKHMHFLQTVTQHAGEWKSSGEKEHDKRILGMEQLENGASWALDLGGQGMGCPIVVENLNQPRQLLVEMLCHEKGLFLEIADTIRGLGLTIIKGVMEARSDKIWARFIVEAARDMHRVEVLWSLTQLLQSTTTTSSTVTNQGCLGESQSLDSNSIISMFHQDSLAPLCMHQGLR</sequence>